<organism evidence="2 3">
    <name type="scientific">Amycolatopsis xylanica</name>
    <dbReference type="NCBI Taxonomy" id="589385"/>
    <lineage>
        <taxon>Bacteria</taxon>
        <taxon>Bacillati</taxon>
        <taxon>Actinomycetota</taxon>
        <taxon>Actinomycetes</taxon>
        <taxon>Pseudonocardiales</taxon>
        <taxon>Pseudonocardiaceae</taxon>
        <taxon>Amycolatopsis</taxon>
    </lineage>
</organism>
<accession>A0A1H3H0J8</accession>
<proteinExistence type="predicted"/>
<dbReference type="OrthoDB" id="7387101at2"/>
<evidence type="ECO:0000313" key="2">
    <source>
        <dbReference type="EMBL" id="SDY08907.1"/>
    </source>
</evidence>
<evidence type="ECO:0000313" key="3">
    <source>
        <dbReference type="Proteomes" id="UP000199515"/>
    </source>
</evidence>
<dbReference type="RefSeq" id="WP_091291345.1">
    <property type="nucleotide sequence ID" value="NZ_FNON01000004.1"/>
</dbReference>
<dbReference type="InterPro" id="IPR024079">
    <property type="entry name" value="MetalloPept_cat_dom_sf"/>
</dbReference>
<feature type="region of interest" description="Disordered" evidence="1">
    <location>
        <begin position="366"/>
        <end position="385"/>
    </location>
</feature>
<sequence length="452" mass="50842">MTNRYSCTVCTGTFDQLPPAAKPACAHGGDMVPIPVFDGAPTGCFDRTRFNGSVFTRQNFVSSLGRGRFDCQYDQHAGVMEIIMKIDIGAGDVPQAEQQALAAKFKNRVPAYWNGKWTFRCRRPGWTDLPPVTCRFRVEIVPPGQSHFTLALSRPKEDPAKVQKGRPIYLRECRGFLSLKQVITGNPQARDQLDLLDFHLDDFAHVLAAQIITMHERRRLQAVLESMWNIFHLPLRVRRDNEDTTIEAMMSALFLGFDGEIPTILADKLTDFSKIAGRRMPGTRPVPIIISPPGNKIVEKREDWDAQARRVVEFLQKLPDGNTIQLGSPIPEAVTLTIRIDEELEQSELNDLQYNVSVHEFGHMLGLPDEYEDPPNSPNAKPEDRAKATVKAEYLKLCQLAGLAAPNFPSHTSSMMSDGMTVLPFHAMSVWDALCKMTQPYLAPHHWEIRPV</sequence>
<evidence type="ECO:0000256" key="1">
    <source>
        <dbReference type="SAM" id="MobiDB-lite"/>
    </source>
</evidence>
<dbReference type="STRING" id="589385.SAMN05421504_104465"/>
<dbReference type="GO" id="GO:0008237">
    <property type="term" value="F:metallopeptidase activity"/>
    <property type="evidence" value="ECO:0007669"/>
    <property type="project" value="InterPro"/>
</dbReference>
<dbReference type="SUPFAM" id="SSF55486">
    <property type="entry name" value="Metalloproteases ('zincins'), catalytic domain"/>
    <property type="match status" value="1"/>
</dbReference>
<dbReference type="EMBL" id="FNON01000004">
    <property type="protein sequence ID" value="SDY08907.1"/>
    <property type="molecule type" value="Genomic_DNA"/>
</dbReference>
<gene>
    <name evidence="2" type="ORF">SAMN05421504_104465</name>
</gene>
<keyword evidence="3" id="KW-1185">Reference proteome</keyword>
<dbReference type="Proteomes" id="UP000199515">
    <property type="component" value="Unassembled WGS sequence"/>
</dbReference>
<dbReference type="AlphaFoldDB" id="A0A1H3H0J8"/>
<dbReference type="Gene3D" id="3.40.390.10">
    <property type="entry name" value="Collagenase (Catalytic Domain)"/>
    <property type="match status" value="1"/>
</dbReference>
<protein>
    <submittedName>
        <fullName evidence="2">Uncharacterized protein</fullName>
    </submittedName>
</protein>
<reference evidence="2 3" key="1">
    <citation type="submission" date="2016-10" db="EMBL/GenBank/DDBJ databases">
        <authorList>
            <person name="de Groot N.N."/>
        </authorList>
    </citation>
    <scope>NUCLEOTIDE SEQUENCE [LARGE SCALE GENOMIC DNA]</scope>
    <source>
        <strain evidence="2 3">CPCC 202699</strain>
    </source>
</reference>
<name>A0A1H3H0J8_9PSEU</name>